<dbReference type="GO" id="GO:0055074">
    <property type="term" value="P:calcium ion homeostasis"/>
    <property type="evidence" value="ECO:0007669"/>
    <property type="project" value="TreeGrafter"/>
</dbReference>
<protein>
    <submittedName>
        <fullName evidence="4">SEPN1</fullName>
    </submittedName>
</protein>
<dbReference type="PROSITE" id="PS00018">
    <property type="entry name" value="EF_HAND_1"/>
    <property type="match status" value="1"/>
</dbReference>
<feature type="transmembrane region" description="Helical" evidence="2">
    <location>
        <begin position="51"/>
        <end position="68"/>
    </location>
</feature>
<evidence type="ECO:0000256" key="1">
    <source>
        <dbReference type="SAM" id="MobiDB-lite"/>
    </source>
</evidence>
<feature type="domain" description="EF-hand" evidence="3">
    <location>
        <begin position="84"/>
        <end position="119"/>
    </location>
</feature>
<keyword evidence="5" id="KW-1185">Reference proteome</keyword>
<dbReference type="AlphaFoldDB" id="A0A6J8BX03"/>
<accession>A0A6J8BX03</accession>
<dbReference type="GO" id="GO:0005509">
    <property type="term" value="F:calcium ion binding"/>
    <property type="evidence" value="ECO:0007669"/>
    <property type="project" value="InterPro"/>
</dbReference>
<dbReference type="OrthoDB" id="10062435at2759"/>
<feature type="compositionally biased region" description="Basic and acidic residues" evidence="1">
    <location>
        <begin position="7"/>
        <end position="34"/>
    </location>
</feature>
<dbReference type="EMBL" id="CACVKT020003999">
    <property type="protein sequence ID" value="CAC5387380.1"/>
    <property type="molecule type" value="Genomic_DNA"/>
</dbReference>
<reference evidence="4 5" key="1">
    <citation type="submission" date="2020-06" db="EMBL/GenBank/DDBJ databases">
        <authorList>
            <person name="Li R."/>
            <person name="Bekaert M."/>
        </authorList>
    </citation>
    <scope>NUCLEOTIDE SEQUENCE [LARGE SCALE GENOMIC DNA]</scope>
    <source>
        <strain evidence="5">wild</strain>
    </source>
</reference>
<keyword evidence="2" id="KW-1133">Transmembrane helix</keyword>
<dbReference type="PROSITE" id="PS50222">
    <property type="entry name" value="EF_HAND_2"/>
    <property type="match status" value="1"/>
</dbReference>
<evidence type="ECO:0000313" key="4">
    <source>
        <dbReference type="EMBL" id="CAC5387380.1"/>
    </source>
</evidence>
<dbReference type="Proteomes" id="UP000507470">
    <property type="component" value="Unassembled WGS sequence"/>
</dbReference>
<dbReference type="InterPro" id="IPR018247">
    <property type="entry name" value="EF_Hand_1_Ca_BS"/>
</dbReference>
<evidence type="ECO:0000259" key="3">
    <source>
        <dbReference type="PROSITE" id="PS50222"/>
    </source>
</evidence>
<dbReference type="PANTHER" id="PTHR16213">
    <property type="entry name" value="SELENOPROTEIN N"/>
    <property type="match status" value="1"/>
</dbReference>
<feature type="region of interest" description="Disordered" evidence="1">
    <location>
        <begin position="1"/>
        <end position="34"/>
    </location>
</feature>
<dbReference type="GO" id="GO:0005789">
    <property type="term" value="C:endoplasmic reticulum membrane"/>
    <property type="evidence" value="ECO:0007669"/>
    <property type="project" value="TreeGrafter"/>
</dbReference>
<keyword evidence="2" id="KW-0812">Transmembrane</keyword>
<sequence length="533" mass="62780">MGDPNEEEIRMRKMDAYGTQRDKESEKNKDTLTKEQQKRQRSFVIYIPKKLFYLSLFIGLIALIVTYVPRRYLLPFDEENPYATLGEEGLKLFRKYDRNGDDQLSISEYESLFYQMIGNGLNLTEFEYNPEQEIQEDDQFVTMRAYFKPLVIETMTKDLEESYFGNIDSLTGLKEWTKLNHEWMNFGVRHFSMFFPKEKVQQGDIYELYTEERSFMSSISAPHLSSNRFYPSKIDDKLIGLFRILSMFHPRPFLMIRFPPKGGVALVRAQNDDYIEIVFRFHAEFQLNEPPHNPFWFTPAQFTGSLIVSKDYTRILNFNLYVPSDKKLNVDMEWLNGPSETENMEVDIGYMPLMMANITAKSRLRRHSHDAEEPIETDDTLQDTVNNIIWTHKIDLDEALQQLEVKMYPFKKVTYYNFTETIKKAQEENKLIHSILLWGALDDQKRFISNWNLVVDLKEFEKDSSQPEIQKIAAHFMENYKFPVMMYVAYPNGTIVHKVNANEYMDQGPYEGFMQNPYAAFLKAGIANAEKMA</sequence>
<keyword evidence="2" id="KW-0472">Membrane</keyword>
<gene>
    <name evidence="4" type="ORF">MCOR_22720</name>
</gene>
<name>A0A6J8BX03_MYTCO</name>
<dbReference type="InterPro" id="IPR002048">
    <property type="entry name" value="EF_hand_dom"/>
</dbReference>
<organism evidence="4 5">
    <name type="scientific">Mytilus coruscus</name>
    <name type="common">Sea mussel</name>
    <dbReference type="NCBI Taxonomy" id="42192"/>
    <lineage>
        <taxon>Eukaryota</taxon>
        <taxon>Metazoa</taxon>
        <taxon>Spiralia</taxon>
        <taxon>Lophotrochozoa</taxon>
        <taxon>Mollusca</taxon>
        <taxon>Bivalvia</taxon>
        <taxon>Autobranchia</taxon>
        <taxon>Pteriomorphia</taxon>
        <taxon>Mytilida</taxon>
        <taxon>Mytiloidea</taxon>
        <taxon>Mytilidae</taxon>
        <taxon>Mytilinae</taxon>
        <taxon>Mytilus</taxon>
    </lineage>
</organism>
<evidence type="ECO:0000256" key="2">
    <source>
        <dbReference type="SAM" id="Phobius"/>
    </source>
</evidence>
<evidence type="ECO:0000313" key="5">
    <source>
        <dbReference type="Proteomes" id="UP000507470"/>
    </source>
</evidence>
<proteinExistence type="predicted"/>
<dbReference type="PANTHER" id="PTHR16213:SF78">
    <property type="entry name" value="SELENOPROTEIN N"/>
    <property type="match status" value="1"/>
</dbReference>